<organism evidence="1">
    <name type="scientific">Arundo donax</name>
    <name type="common">Giant reed</name>
    <name type="synonym">Donax arundinaceus</name>
    <dbReference type="NCBI Taxonomy" id="35708"/>
    <lineage>
        <taxon>Eukaryota</taxon>
        <taxon>Viridiplantae</taxon>
        <taxon>Streptophyta</taxon>
        <taxon>Embryophyta</taxon>
        <taxon>Tracheophyta</taxon>
        <taxon>Spermatophyta</taxon>
        <taxon>Magnoliopsida</taxon>
        <taxon>Liliopsida</taxon>
        <taxon>Poales</taxon>
        <taxon>Poaceae</taxon>
        <taxon>PACMAD clade</taxon>
        <taxon>Arundinoideae</taxon>
        <taxon>Arundineae</taxon>
        <taxon>Arundo</taxon>
    </lineage>
</organism>
<reference evidence="1" key="1">
    <citation type="submission" date="2014-09" db="EMBL/GenBank/DDBJ databases">
        <authorList>
            <person name="Magalhaes I.L.F."/>
            <person name="Oliveira U."/>
            <person name="Santos F.R."/>
            <person name="Vidigal T.H.D.A."/>
            <person name="Brescovit A.D."/>
            <person name="Santos A.J."/>
        </authorList>
    </citation>
    <scope>NUCLEOTIDE SEQUENCE</scope>
    <source>
        <tissue evidence="1">Shoot tissue taken approximately 20 cm above the soil surface</tissue>
    </source>
</reference>
<accession>A0A0A9FM27</accession>
<sequence>MVCATIQIKKASRVSLRLPASRTATA</sequence>
<name>A0A0A9FM27_ARUDO</name>
<protein>
    <submittedName>
        <fullName evidence="1">Uncharacterized protein</fullName>
    </submittedName>
</protein>
<dbReference type="EMBL" id="GBRH01183826">
    <property type="protein sequence ID" value="JAE14070.1"/>
    <property type="molecule type" value="Transcribed_RNA"/>
</dbReference>
<proteinExistence type="predicted"/>
<reference evidence="1" key="2">
    <citation type="journal article" date="2015" name="Data Brief">
        <title>Shoot transcriptome of the giant reed, Arundo donax.</title>
        <authorList>
            <person name="Barrero R.A."/>
            <person name="Guerrero F.D."/>
            <person name="Moolhuijzen P."/>
            <person name="Goolsby J.A."/>
            <person name="Tidwell J."/>
            <person name="Bellgard S.E."/>
            <person name="Bellgard M.I."/>
        </authorList>
    </citation>
    <scope>NUCLEOTIDE SEQUENCE</scope>
    <source>
        <tissue evidence="1">Shoot tissue taken approximately 20 cm above the soil surface</tissue>
    </source>
</reference>
<dbReference type="AlphaFoldDB" id="A0A0A9FM27"/>
<evidence type="ECO:0000313" key="1">
    <source>
        <dbReference type="EMBL" id="JAE14070.1"/>
    </source>
</evidence>